<keyword evidence="4" id="KW-0597">Phosphoprotein</keyword>
<protein>
    <recommendedName>
        <fullName evidence="9">SH3 domain-containing protein</fullName>
    </recommendedName>
</protein>
<feature type="compositionally biased region" description="Basic and acidic residues" evidence="6">
    <location>
        <begin position="460"/>
        <end position="470"/>
    </location>
</feature>
<organism evidence="7 8">
    <name type="scientific">Tilletia indica</name>
    <dbReference type="NCBI Taxonomy" id="43049"/>
    <lineage>
        <taxon>Eukaryota</taxon>
        <taxon>Fungi</taxon>
        <taxon>Dikarya</taxon>
        <taxon>Basidiomycota</taxon>
        <taxon>Ustilaginomycotina</taxon>
        <taxon>Exobasidiomycetes</taxon>
        <taxon>Tilletiales</taxon>
        <taxon>Tilletiaceae</taxon>
        <taxon>Tilletia</taxon>
    </lineage>
</organism>
<dbReference type="InterPro" id="IPR027267">
    <property type="entry name" value="AH/BAR_dom_sf"/>
</dbReference>
<evidence type="ECO:0000256" key="1">
    <source>
        <dbReference type="ARBA" id="ARBA00004245"/>
    </source>
</evidence>
<dbReference type="PANTHER" id="PTHR23065:SF7">
    <property type="entry name" value="NOSTRIN, ISOFORM H"/>
    <property type="match status" value="1"/>
</dbReference>
<dbReference type="PANTHER" id="PTHR23065">
    <property type="entry name" value="PROLINE-SERINE-THREONINE PHOSPHATASE INTERACTING PROTEIN 1"/>
    <property type="match status" value="1"/>
</dbReference>
<reference evidence="7" key="1">
    <citation type="submission" date="2016-04" db="EMBL/GenBank/DDBJ databases">
        <authorList>
            <person name="Nguyen H.D."/>
            <person name="Samba Siva P."/>
            <person name="Cullis J."/>
            <person name="Levesque C.A."/>
            <person name="Hambleton S."/>
        </authorList>
    </citation>
    <scope>NUCLEOTIDE SEQUENCE</scope>
    <source>
        <strain evidence="7">DAOMC 236416</strain>
    </source>
</reference>
<feature type="region of interest" description="Disordered" evidence="6">
    <location>
        <begin position="1"/>
        <end position="36"/>
    </location>
</feature>
<feature type="compositionally biased region" description="Low complexity" evidence="6">
    <location>
        <begin position="619"/>
        <end position="630"/>
    </location>
</feature>
<feature type="compositionally biased region" description="Polar residues" evidence="6">
    <location>
        <begin position="695"/>
        <end position="725"/>
    </location>
</feature>
<dbReference type="GO" id="GO:0120104">
    <property type="term" value="C:mitotic actomyosin contractile ring, proximal layer"/>
    <property type="evidence" value="ECO:0007669"/>
    <property type="project" value="TreeGrafter"/>
</dbReference>
<gene>
    <name evidence="7" type="ORF">A4X13_0g6409</name>
</gene>
<evidence type="ECO:0000256" key="5">
    <source>
        <dbReference type="ARBA" id="ARBA00023212"/>
    </source>
</evidence>
<feature type="compositionally biased region" description="Low complexity" evidence="6">
    <location>
        <begin position="905"/>
        <end position="923"/>
    </location>
</feature>
<feature type="compositionally biased region" description="Low complexity" evidence="6">
    <location>
        <begin position="833"/>
        <end position="872"/>
    </location>
</feature>
<feature type="region of interest" description="Disordered" evidence="6">
    <location>
        <begin position="360"/>
        <end position="1171"/>
    </location>
</feature>
<keyword evidence="8" id="KW-1185">Reference proteome</keyword>
<dbReference type="GO" id="GO:0009898">
    <property type="term" value="C:cytoplasmic side of plasma membrane"/>
    <property type="evidence" value="ECO:0007669"/>
    <property type="project" value="TreeGrafter"/>
</dbReference>
<proteinExistence type="predicted"/>
<feature type="compositionally biased region" description="Low complexity" evidence="6">
    <location>
        <begin position="361"/>
        <end position="380"/>
    </location>
</feature>
<dbReference type="GO" id="GO:0005543">
    <property type="term" value="F:phospholipid binding"/>
    <property type="evidence" value="ECO:0007669"/>
    <property type="project" value="TreeGrafter"/>
</dbReference>
<feature type="compositionally biased region" description="Low complexity" evidence="6">
    <location>
        <begin position="947"/>
        <end position="977"/>
    </location>
</feature>
<dbReference type="FunFam" id="1.20.1270.60:FF:000045">
    <property type="entry name" value="Cell division control protein"/>
    <property type="match status" value="1"/>
</dbReference>
<dbReference type="SUPFAM" id="SSF50044">
    <property type="entry name" value="SH3-domain"/>
    <property type="match status" value="1"/>
</dbReference>
<dbReference type="EMBL" id="LWDF02000608">
    <property type="protein sequence ID" value="KAE8244641.1"/>
    <property type="molecule type" value="Genomic_DNA"/>
</dbReference>
<feature type="compositionally biased region" description="Polar residues" evidence="6">
    <location>
        <begin position="528"/>
        <end position="540"/>
    </location>
</feature>
<sequence length="1261" mass="131047">MPSDHRRESSAGSARSATGGAFNSTGGRPRDVGQQGDPAAFVNAFWGSNDAGFATIQNRMRTATKTMDDLRALYKERAEIEAEYAKRLSKLSKTSPLGANESGAFRAALETVRFELDATSRSHASLSGMLRKELDGQVADFQTKFIGARKTSAAGIEKLYKQKQTQEAYVNKSREKYEQDCIKINGYTAQSSLVQGRDLDKVSAKLDKAQATVGVNDKDYQNFIKALKDTTIKWNGEWKVYLDQCQDLEEERLEFVKANMWNYANGVSAICVADDESCERVRVALENCDTLRDIRFFIQKEATGPLIPDPPEYINYAKGQPAPARPSAKQAHFTRTSERPMPIFTSIAAAVAPVLPPSAPAPGAGAAPVSPVGPLQPHGGPSAGQGGPPPHQQQQQQQQQQQPPRGRSPPPGAGGGDMGVGVTLTDPGAGANGFRPPPGAVGLPGMTRQPGQSSGAGANPERRLSRHDFLSRAPSLSMKAGGQNQQQQQYQQQSYDQQQPPSAGGAADTEDDPLAKALASLRAMQGQRAGQTGMSPSMGSISLGGPAGPSAAAQQQQPAQQRPPPGPTPQEIAAQRENEAAAATVASLPAKYQPPLLASPYANASPAGSSTQLHDPQRRAPSPSPSMRSHASQHRARSPSAVFMGAPPRSPSPAPPVSINNGNGGGANGMSTSMSIEDVVGSYGQAFPGERKALSRQNSTASRTPSRAGSTYAQSSSGRPPNGQFQAGGGAGMAGVGARGRSPSPGPPVTGAGPGGFGRPSAASHQYSNSQSSHAPRIASNATVMGVGPPGGPGQGGVPPRSTTPLGIMLDARGTVTHDQMAEEYMRRASSTAPPANAQPPASAPVQQQQQQPPQQQAHQHQAPHPQLAHIQTSALPGQPQQQSHAGQSGMSPYGQAPMGGGYGQPPQQQQQQVPPQYGYQPGTPAPGQGPPAGYGHPSQQASMASQYGQPQQQQPGVPPQQQQHHPGQPQHYGQHVAQPSGYGAIQQAPPPQHAGQASYANSGYGLQQHGVPPQSHTPAPQQQQQQQQHAAYPSSQSMYSAAPHHALGASPSPSPAPYGAPGGGVGGPSVSQSVPAHLAGAGGNNGGGSTTPAAAYMQQYLSGQGQGPGPGRATSPAPMSAQHQHQQQGSWQQQPPQQQQPQQQQQAPMQQGGPTAAQMQQMAGGGAPVGGGGVPAPLAAPAAGAPTGQYSDAGHPILFYVKALYDYTATQASEFSFTAGDIIAVTHTAADGWWSGEILDEARRRVGANTFPSNFVSLLS</sequence>
<keyword evidence="3" id="KW-0963">Cytoplasm</keyword>
<feature type="compositionally biased region" description="Low complexity" evidence="6">
    <location>
        <begin position="1117"/>
        <end position="1163"/>
    </location>
</feature>
<feature type="compositionally biased region" description="Gly residues" evidence="6">
    <location>
        <begin position="1081"/>
        <end position="1090"/>
    </location>
</feature>
<comment type="caution">
    <text evidence="7">The sequence shown here is derived from an EMBL/GenBank/DDBJ whole genome shotgun (WGS) entry which is preliminary data.</text>
</comment>
<dbReference type="Gene3D" id="2.30.30.40">
    <property type="entry name" value="SH3 Domains"/>
    <property type="match status" value="1"/>
</dbReference>
<dbReference type="CDD" id="cd07651">
    <property type="entry name" value="F-BAR_PombeCdc15_like"/>
    <property type="match status" value="1"/>
</dbReference>
<dbReference type="PROSITE" id="PS51741">
    <property type="entry name" value="F_BAR"/>
    <property type="match status" value="1"/>
</dbReference>
<dbReference type="GO" id="GO:0030036">
    <property type="term" value="P:actin cytoskeleton organization"/>
    <property type="evidence" value="ECO:0007669"/>
    <property type="project" value="UniProtKB-ARBA"/>
</dbReference>
<dbReference type="FunFam" id="2.30.30.40:FF:000312">
    <property type="entry name" value="Related to Cell division control protein 15"/>
    <property type="match status" value="1"/>
</dbReference>
<dbReference type="PROSITE" id="PS50002">
    <property type="entry name" value="SH3"/>
    <property type="match status" value="1"/>
</dbReference>
<keyword evidence="5" id="KW-0206">Cytoskeleton</keyword>
<feature type="compositionally biased region" description="Low complexity" evidence="6">
    <location>
        <begin position="483"/>
        <end position="499"/>
    </location>
</feature>
<evidence type="ECO:0000313" key="7">
    <source>
        <dbReference type="EMBL" id="KAE8244641.1"/>
    </source>
</evidence>
<evidence type="ECO:0000256" key="4">
    <source>
        <dbReference type="ARBA" id="ARBA00022553"/>
    </source>
</evidence>
<evidence type="ECO:0000256" key="6">
    <source>
        <dbReference type="SAM" id="MobiDB-lite"/>
    </source>
</evidence>
<dbReference type="SMART" id="SM00326">
    <property type="entry name" value="SH3"/>
    <property type="match status" value="1"/>
</dbReference>
<dbReference type="SMART" id="SM00055">
    <property type="entry name" value="FCH"/>
    <property type="match status" value="1"/>
</dbReference>
<name>A0A177TDN5_9BASI</name>
<dbReference type="InterPro" id="IPR031160">
    <property type="entry name" value="F_BAR_dom"/>
</dbReference>
<dbReference type="AlphaFoldDB" id="A0A177TDN5"/>
<comment type="subcellular location">
    <subcellularLocation>
        <location evidence="1">Cytoplasm</location>
        <location evidence="1">Cytoskeleton</location>
    </subcellularLocation>
</comment>
<accession>A0A177TDN5</accession>
<evidence type="ECO:0000313" key="8">
    <source>
        <dbReference type="Proteomes" id="UP000077521"/>
    </source>
</evidence>
<dbReference type="SUPFAM" id="SSF103657">
    <property type="entry name" value="BAR/IMD domain-like"/>
    <property type="match status" value="1"/>
</dbReference>
<feature type="compositionally biased region" description="Gly residues" evidence="6">
    <location>
        <begin position="726"/>
        <end position="738"/>
    </location>
</feature>
<reference evidence="7" key="2">
    <citation type="journal article" date="2019" name="IMA Fungus">
        <title>Genome sequencing and comparison of five Tilletia species to identify candidate genes for the detection of regulated species infecting wheat.</title>
        <authorList>
            <person name="Nguyen H.D.T."/>
            <person name="Sultana T."/>
            <person name="Kesanakurti P."/>
            <person name="Hambleton S."/>
        </authorList>
    </citation>
    <scope>NUCLEOTIDE SEQUENCE</scope>
    <source>
        <strain evidence="7">DAOMC 236416</strain>
    </source>
</reference>
<dbReference type="Pfam" id="PF00018">
    <property type="entry name" value="SH3_1"/>
    <property type="match status" value="1"/>
</dbReference>
<feature type="compositionally biased region" description="Polar residues" evidence="6">
    <location>
        <begin position="765"/>
        <end position="774"/>
    </location>
</feature>
<dbReference type="InterPro" id="IPR001060">
    <property type="entry name" value="FCH_dom"/>
</dbReference>
<dbReference type="InterPro" id="IPR001452">
    <property type="entry name" value="SH3_domain"/>
</dbReference>
<evidence type="ECO:0000256" key="3">
    <source>
        <dbReference type="ARBA" id="ARBA00022490"/>
    </source>
</evidence>
<keyword evidence="2" id="KW-0728">SH3 domain</keyword>
<dbReference type="Proteomes" id="UP000077521">
    <property type="component" value="Unassembled WGS sequence"/>
</dbReference>
<evidence type="ECO:0008006" key="9">
    <source>
        <dbReference type="Google" id="ProtNLM"/>
    </source>
</evidence>
<dbReference type="InterPro" id="IPR036028">
    <property type="entry name" value="SH3-like_dom_sf"/>
</dbReference>
<dbReference type="Gene3D" id="1.20.1270.60">
    <property type="entry name" value="Arfaptin homology (AH) domain/BAR domain"/>
    <property type="match status" value="1"/>
</dbReference>
<feature type="compositionally biased region" description="Low complexity" evidence="6">
    <location>
        <begin position="548"/>
        <end position="560"/>
    </location>
</feature>
<feature type="compositionally biased region" description="Low complexity" evidence="6">
    <location>
        <begin position="1013"/>
        <end position="1052"/>
    </location>
</feature>
<feature type="compositionally biased region" description="Low complexity" evidence="6">
    <location>
        <begin position="1069"/>
        <end position="1080"/>
    </location>
</feature>
<dbReference type="Pfam" id="PF00611">
    <property type="entry name" value="FCH"/>
    <property type="match status" value="1"/>
</dbReference>
<feature type="compositionally biased region" description="Polar residues" evidence="6">
    <location>
        <begin position="873"/>
        <end position="891"/>
    </location>
</feature>
<feature type="compositionally biased region" description="Low complexity" evidence="6">
    <location>
        <begin position="10"/>
        <end position="21"/>
    </location>
</feature>
<feature type="compositionally biased region" description="Low complexity" evidence="6">
    <location>
        <begin position="392"/>
        <end position="405"/>
    </location>
</feature>
<dbReference type="CDD" id="cd00174">
    <property type="entry name" value="SH3"/>
    <property type="match status" value="1"/>
</dbReference>
<evidence type="ECO:0000256" key="2">
    <source>
        <dbReference type="ARBA" id="ARBA00022443"/>
    </source>
</evidence>